<evidence type="ECO:0000256" key="1">
    <source>
        <dbReference type="SAM" id="MobiDB-lite"/>
    </source>
</evidence>
<feature type="region of interest" description="Disordered" evidence="1">
    <location>
        <begin position="350"/>
        <end position="405"/>
    </location>
</feature>
<evidence type="ECO:0000313" key="2">
    <source>
        <dbReference type="EMBL" id="OQV25305.1"/>
    </source>
</evidence>
<feature type="region of interest" description="Disordered" evidence="1">
    <location>
        <begin position="714"/>
        <end position="739"/>
    </location>
</feature>
<feature type="compositionally biased region" description="Low complexity" evidence="1">
    <location>
        <begin position="382"/>
        <end position="403"/>
    </location>
</feature>
<gene>
    <name evidence="2" type="ORF">BV898_00988</name>
</gene>
<accession>A0A1W0XCT8</accession>
<name>A0A1W0XCT8_HYPEX</name>
<sequence length="804" mass="89122">MRIYFAYRRPGNPAAKVFFFVPQRQQEHRRNATLKAQPQRSFGFFVHSATVDFKMTQDAAAKSRNLEAEEPGVVLRDWYFKPAKADSYRIQLVGYNASTPAESPEQVEGNCDALKMETVGNYHKRLIQLFKTGFPSKWKEYLEEDCDRRQHDRSMHEKTMAALNRDVPGGSPPVIVPELPKTVGDGRVSAGATTHGSPAGVVPVHIAPQTPKPIMILTGRKAPWMEPHSVEIPYVPSRRRLPQPTPLSIPADTEPHPEEIPLAMPRAQSQAIATDSGSTTGVEPVSEEIPFVPPRSRPQRQKSSVAIPVGRNEQMQAEPVRGEIPIVRSQISHHHLNYSMPGTRINEAAVSTSRQTDDGVFAVPRVPPLRKVPQTKKRPTLVQQSSSSSSSVQQSSSSVQQSSIRNRLRHRNLDISYLEANLAAPIREQIAAIKRKPIRKAAPKPSGKKATAINTTFGATSFISARKKRAIPVVADLSFRVEFASVAKQHPLFALRSPSPTPAKKSTRQLPKAPKNRKTPKKPTAKKQSKNVKSAVTSVVKKRALPKKLAKPATTKKPAKVFEIPSTVKQPSKKATIKKPLLPSDVTAPPAPPKISVRKSSVTAKATPPKKNLKVLAQSKKVPQKKLTFESPAVRQPTRKNRTVAWFRDEVKKAVAAQPTSANKRNAVFNKVLFAGVAMPSPSHHVLPSIDWDEEEVGDFEAVTYTDTTRTFRMSAAPKRSKRKPDEFEPSNAGKASERLNWQGFQEQERVNDKKRTRLEQLADDTAATSFYGGANMHRTVMNLVQRSPGRSRGLFADLDEEDD</sequence>
<evidence type="ECO:0000313" key="3">
    <source>
        <dbReference type="Proteomes" id="UP000192578"/>
    </source>
</evidence>
<keyword evidence="3" id="KW-1185">Reference proteome</keyword>
<feature type="compositionally biased region" description="Basic residues" evidence="1">
    <location>
        <begin position="540"/>
        <end position="550"/>
    </location>
</feature>
<feature type="region of interest" description="Disordered" evidence="1">
    <location>
        <begin position="784"/>
        <end position="804"/>
    </location>
</feature>
<feature type="region of interest" description="Disordered" evidence="1">
    <location>
        <begin position="186"/>
        <end position="205"/>
    </location>
</feature>
<reference evidence="3" key="1">
    <citation type="submission" date="2017-01" db="EMBL/GenBank/DDBJ databases">
        <title>Comparative genomics of anhydrobiosis in the tardigrade Hypsibius dujardini.</title>
        <authorList>
            <person name="Yoshida Y."/>
            <person name="Koutsovoulos G."/>
            <person name="Laetsch D."/>
            <person name="Stevens L."/>
            <person name="Kumar S."/>
            <person name="Horikawa D."/>
            <person name="Ishino K."/>
            <person name="Komine S."/>
            <person name="Tomita M."/>
            <person name="Blaxter M."/>
            <person name="Arakawa K."/>
        </authorList>
    </citation>
    <scope>NUCLEOTIDE SEQUENCE [LARGE SCALE GENOMIC DNA]</scope>
    <source>
        <strain evidence="3">Z151</strain>
    </source>
</reference>
<dbReference type="OrthoDB" id="10684212at2759"/>
<dbReference type="AlphaFoldDB" id="A0A1W0XCT8"/>
<evidence type="ECO:0008006" key="4">
    <source>
        <dbReference type="Google" id="ProtNLM"/>
    </source>
</evidence>
<feature type="region of interest" description="Disordered" evidence="1">
    <location>
        <begin position="582"/>
        <end position="607"/>
    </location>
</feature>
<protein>
    <recommendedName>
        <fullName evidence="4">SANTA domain-containing protein</fullName>
    </recommendedName>
</protein>
<dbReference type="EMBL" id="MTYJ01000003">
    <property type="protein sequence ID" value="OQV25305.1"/>
    <property type="molecule type" value="Genomic_DNA"/>
</dbReference>
<proteinExistence type="predicted"/>
<comment type="caution">
    <text evidence="2">The sequence shown here is derived from an EMBL/GenBank/DDBJ whole genome shotgun (WGS) entry which is preliminary data.</text>
</comment>
<feature type="compositionally biased region" description="Basic residues" evidence="1">
    <location>
        <begin position="514"/>
        <end position="530"/>
    </location>
</feature>
<organism evidence="2 3">
    <name type="scientific">Hypsibius exemplaris</name>
    <name type="common">Freshwater tardigrade</name>
    <dbReference type="NCBI Taxonomy" id="2072580"/>
    <lineage>
        <taxon>Eukaryota</taxon>
        <taxon>Metazoa</taxon>
        <taxon>Ecdysozoa</taxon>
        <taxon>Tardigrada</taxon>
        <taxon>Eutardigrada</taxon>
        <taxon>Parachela</taxon>
        <taxon>Hypsibioidea</taxon>
        <taxon>Hypsibiidae</taxon>
        <taxon>Hypsibius</taxon>
    </lineage>
</organism>
<dbReference type="Proteomes" id="UP000192578">
    <property type="component" value="Unassembled WGS sequence"/>
</dbReference>
<feature type="region of interest" description="Disordered" evidence="1">
    <location>
        <begin position="273"/>
        <end position="306"/>
    </location>
</feature>
<feature type="region of interest" description="Disordered" evidence="1">
    <location>
        <begin position="494"/>
        <end position="556"/>
    </location>
</feature>